<evidence type="ECO:0000256" key="1">
    <source>
        <dbReference type="ARBA" id="ARBA00012386"/>
    </source>
</evidence>
<evidence type="ECO:0000313" key="6">
    <source>
        <dbReference type="EMBL" id="PSU29375.1"/>
    </source>
</evidence>
<dbReference type="Proteomes" id="UP000240254">
    <property type="component" value="Unassembled WGS sequence"/>
</dbReference>
<keyword evidence="4" id="KW-0819">tRNA processing</keyword>
<comment type="caution">
    <text evidence="6">The sequence shown here is derived from an EMBL/GenBank/DDBJ whole genome shotgun (WGS) entry which is preliminary data.</text>
</comment>
<dbReference type="RefSeq" id="WP_065168495.1">
    <property type="nucleotide sequence ID" value="NZ_LZEZ01000034.1"/>
</dbReference>
<evidence type="ECO:0000256" key="3">
    <source>
        <dbReference type="ARBA" id="ARBA00022691"/>
    </source>
</evidence>
<reference evidence="6 7" key="1">
    <citation type="submission" date="2018-03" db="EMBL/GenBank/DDBJ databases">
        <title>Whole genome sequencing of Histamine producing bacteria.</title>
        <authorList>
            <person name="Butler K."/>
        </authorList>
    </citation>
    <scope>NUCLEOTIDE SEQUENCE [LARGE SCALE GENOMIC DNA]</scope>
    <source>
        <strain evidence="6 7">BS2</strain>
    </source>
</reference>
<evidence type="ECO:0000256" key="4">
    <source>
        <dbReference type="ARBA" id="ARBA00022694"/>
    </source>
</evidence>
<sequence length="248" mass="28869">MRIHAVHTLYEERLARSTRPFLARGCKVQRCRQCMLRTHLCICKHRPLAKSNAAFLLVMFDDEILKPSNTGRLIADVFEDTFAYIWSRTEPNVEMLALLDDPQWQPYVVFPAEYAPEREATTIELEAGKRPLFIMLDGSWAEAKKMFRKSPYLDRFPLLSINPDKPSRYKMREASKENQLGTAEVAARIIDVFGEHYNAELLDLWFDVFRENYIAGKMNRLVPEHSSLSILEKFMSIDETSIRKCDTD</sequence>
<dbReference type="EC" id="2.5.1.25" evidence="1"/>
<dbReference type="PANTHER" id="PTHR21392:SF1">
    <property type="entry name" value="TRNA-URIDINE AMINOCARBOXYPROPYLTRANSFERASE"/>
    <property type="match status" value="1"/>
</dbReference>
<dbReference type="InterPro" id="IPR005636">
    <property type="entry name" value="DTW"/>
</dbReference>
<evidence type="ECO:0000259" key="5">
    <source>
        <dbReference type="SMART" id="SM01144"/>
    </source>
</evidence>
<dbReference type="SMART" id="SM01144">
    <property type="entry name" value="DTW"/>
    <property type="match status" value="1"/>
</dbReference>
<organism evidence="6 7">
    <name type="scientific">Photobacterium aquimaris</name>
    <dbReference type="NCBI Taxonomy" id="512643"/>
    <lineage>
        <taxon>Bacteria</taxon>
        <taxon>Pseudomonadati</taxon>
        <taxon>Pseudomonadota</taxon>
        <taxon>Gammaproteobacteria</taxon>
        <taxon>Vibrionales</taxon>
        <taxon>Vibrionaceae</taxon>
        <taxon>Photobacterium</taxon>
    </lineage>
</organism>
<dbReference type="EMBL" id="PYMK01000007">
    <property type="protein sequence ID" value="PSU29375.1"/>
    <property type="molecule type" value="Genomic_DNA"/>
</dbReference>
<evidence type="ECO:0000256" key="2">
    <source>
        <dbReference type="ARBA" id="ARBA00022679"/>
    </source>
</evidence>
<keyword evidence="3" id="KW-0949">S-adenosyl-L-methionine</keyword>
<evidence type="ECO:0000313" key="7">
    <source>
        <dbReference type="Proteomes" id="UP000240254"/>
    </source>
</evidence>
<accession>A0A2T3ILX8</accession>
<proteinExistence type="predicted"/>
<dbReference type="GO" id="GO:0008033">
    <property type="term" value="P:tRNA processing"/>
    <property type="evidence" value="ECO:0007669"/>
    <property type="project" value="UniProtKB-KW"/>
</dbReference>
<gene>
    <name evidence="6" type="ORF">CTM88_07915</name>
</gene>
<dbReference type="InterPro" id="IPR039262">
    <property type="entry name" value="DTWD2/TAPT"/>
</dbReference>
<dbReference type="Pfam" id="PF03942">
    <property type="entry name" value="DTW"/>
    <property type="match status" value="1"/>
</dbReference>
<feature type="domain" description="DTW" evidence="5">
    <location>
        <begin position="27"/>
        <end position="218"/>
    </location>
</feature>
<dbReference type="GO" id="GO:0016432">
    <property type="term" value="F:tRNA-uridine aminocarboxypropyltransferase activity"/>
    <property type="evidence" value="ECO:0007669"/>
    <property type="project" value="UniProtKB-EC"/>
</dbReference>
<protein>
    <recommendedName>
        <fullName evidence="1">tRNA-uridine aminocarboxypropyltransferase</fullName>
        <ecNumber evidence="1">2.5.1.25</ecNumber>
    </recommendedName>
</protein>
<keyword evidence="2" id="KW-0808">Transferase</keyword>
<dbReference type="PANTHER" id="PTHR21392">
    <property type="entry name" value="TRNA-URIDINE AMINOCARBOXYPROPYLTRANSFERASE 2"/>
    <property type="match status" value="1"/>
</dbReference>
<dbReference type="OrthoDB" id="370626at2"/>
<dbReference type="AlphaFoldDB" id="A0A2T3ILX8"/>
<name>A0A2T3ILX8_9GAMM</name>